<proteinExistence type="predicted"/>
<organism evidence="1">
    <name type="scientific">freshwater metagenome</name>
    <dbReference type="NCBI Taxonomy" id="449393"/>
    <lineage>
        <taxon>unclassified sequences</taxon>
        <taxon>metagenomes</taxon>
        <taxon>ecological metagenomes</taxon>
    </lineage>
</organism>
<dbReference type="AlphaFoldDB" id="A0A6J6HJ88"/>
<protein>
    <submittedName>
        <fullName evidence="1">Unannotated protein</fullName>
    </submittedName>
</protein>
<dbReference type="Pfam" id="PF11452">
    <property type="entry name" value="DUF3000"/>
    <property type="match status" value="1"/>
</dbReference>
<reference evidence="1" key="1">
    <citation type="submission" date="2020-05" db="EMBL/GenBank/DDBJ databases">
        <authorList>
            <person name="Chiriac C."/>
            <person name="Salcher M."/>
            <person name="Ghai R."/>
            <person name="Kavagutti S V."/>
        </authorList>
    </citation>
    <scope>NUCLEOTIDE SEQUENCE</scope>
</reference>
<sequence length="189" mass="20648">MLEISDKTDTTADFQLAVMSLRQANIREGVNITEIPSPDKIAKYSVALAANIGIDAHENRSDQGTGRFVLLNSDEAQEGWGGNYRIICFAKSPLETDIGQDELITDVCWAWLEDALRSRSAGYASEAGTITRIISQGYGSISGHSDHAELELRASWSPTDNNFSAHLEAWQDLLCMMSGLPPESGISRI</sequence>
<dbReference type="EMBL" id="CAEZVE010000003">
    <property type="protein sequence ID" value="CAB4613782.1"/>
    <property type="molecule type" value="Genomic_DNA"/>
</dbReference>
<dbReference type="InterPro" id="IPR021555">
    <property type="entry name" value="DUF3000"/>
</dbReference>
<gene>
    <name evidence="1" type="ORF">UFOPK1931_00040</name>
</gene>
<accession>A0A6J6HJ88</accession>
<evidence type="ECO:0000313" key="1">
    <source>
        <dbReference type="EMBL" id="CAB4613782.1"/>
    </source>
</evidence>
<name>A0A6J6HJ88_9ZZZZ</name>